<dbReference type="EMBL" id="JAZGJQ010000003">
    <property type="protein sequence ID" value="MEE6147237.1"/>
    <property type="molecule type" value="Genomic_DNA"/>
</dbReference>
<evidence type="ECO:0000313" key="10">
    <source>
        <dbReference type="Proteomes" id="UP001332931"/>
    </source>
</evidence>
<keyword evidence="10" id="KW-1185">Reference proteome</keyword>
<keyword evidence="3" id="KW-1003">Cell membrane</keyword>
<feature type="transmembrane region" description="Helical" evidence="8">
    <location>
        <begin position="101"/>
        <end position="125"/>
    </location>
</feature>
<keyword evidence="4 8" id="KW-0812">Transmembrane</keyword>
<dbReference type="RefSeq" id="WP_330958002.1">
    <property type="nucleotide sequence ID" value="NZ_JAZGJQ010000003.1"/>
</dbReference>
<evidence type="ECO:0000256" key="4">
    <source>
        <dbReference type="ARBA" id="ARBA00022692"/>
    </source>
</evidence>
<dbReference type="Proteomes" id="UP001332931">
    <property type="component" value="Unassembled WGS sequence"/>
</dbReference>
<evidence type="ECO:0000313" key="9">
    <source>
        <dbReference type="EMBL" id="MEE6147237.1"/>
    </source>
</evidence>
<evidence type="ECO:0000256" key="2">
    <source>
        <dbReference type="ARBA" id="ARBA00007776"/>
    </source>
</evidence>
<feature type="transmembrane region" description="Helical" evidence="8">
    <location>
        <begin position="137"/>
        <end position="155"/>
    </location>
</feature>
<evidence type="ECO:0000256" key="7">
    <source>
        <dbReference type="ARBA" id="ARBA00023136"/>
    </source>
</evidence>
<comment type="caution">
    <text evidence="9">The sequence shown here is derived from an EMBL/GenBank/DDBJ whole genome shotgun (WGS) entry which is preliminary data.</text>
</comment>
<evidence type="ECO:0000256" key="6">
    <source>
        <dbReference type="ARBA" id="ARBA00022989"/>
    </source>
</evidence>
<feature type="transmembrane region" description="Helical" evidence="8">
    <location>
        <begin position="12"/>
        <end position="32"/>
    </location>
</feature>
<keyword evidence="6 8" id="KW-1133">Transmembrane helix</keyword>
<keyword evidence="7 8" id="KW-0472">Membrane</keyword>
<organism evidence="9 10">
    <name type="scientific">Olsenella absiana</name>
    <dbReference type="NCBI Taxonomy" id="3115222"/>
    <lineage>
        <taxon>Bacteria</taxon>
        <taxon>Bacillati</taxon>
        <taxon>Actinomycetota</taxon>
        <taxon>Coriobacteriia</taxon>
        <taxon>Coriobacteriales</taxon>
        <taxon>Atopobiaceae</taxon>
        <taxon>Olsenella</taxon>
    </lineage>
</organism>
<protein>
    <submittedName>
        <fullName evidence="9">Rod shape-determining protein MreD</fullName>
    </submittedName>
</protein>
<gene>
    <name evidence="9" type="primary">mreD</name>
    <name evidence="9" type="ORF">VXJ25_04415</name>
</gene>
<reference evidence="9 10" key="1">
    <citation type="submission" date="2024-01" db="EMBL/GenBank/DDBJ databases">
        <title>Description of Olsenella sp. nov., isolated from pig feces.</title>
        <authorList>
            <person name="Chang Y.-H."/>
        </authorList>
    </citation>
    <scope>NUCLEOTIDE SEQUENCE [LARGE SCALE GENOMIC DNA]</scope>
    <source>
        <strain evidence="9 10">YH-ols2223</strain>
    </source>
</reference>
<accession>A0ABU7R9H6</accession>
<name>A0ABU7R9H6_9ACTN</name>
<evidence type="ECO:0000256" key="3">
    <source>
        <dbReference type="ARBA" id="ARBA00022475"/>
    </source>
</evidence>
<feature type="transmembrane region" description="Helical" evidence="8">
    <location>
        <begin position="66"/>
        <end position="89"/>
    </location>
</feature>
<dbReference type="NCBIfam" id="TIGR03426">
    <property type="entry name" value="shape_MreD"/>
    <property type="match status" value="1"/>
</dbReference>
<keyword evidence="5" id="KW-0133">Cell shape</keyword>
<evidence type="ECO:0000256" key="1">
    <source>
        <dbReference type="ARBA" id="ARBA00004651"/>
    </source>
</evidence>
<evidence type="ECO:0000256" key="8">
    <source>
        <dbReference type="SAM" id="Phobius"/>
    </source>
</evidence>
<dbReference type="InterPro" id="IPR007227">
    <property type="entry name" value="Cell_shape_determining_MreD"/>
</dbReference>
<evidence type="ECO:0000256" key="5">
    <source>
        <dbReference type="ARBA" id="ARBA00022960"/>
    </source>
</evidence>
<proteinExistence type="inferred from homology"/>
<comment type="subcellular location">
    <subcellularLocation>
        <location evidence="1">Cell membrane</location>
        <topology evidence="1">Multi-pass membrane protein</topology>
    </subcellularLocation>
</comment>
<comment type="similarity">
    <text evidence="2">Belongs to the MreD family.</text>
</comment>
<sequence length="182" mass="19483">MQKKDANRSRYGNVALAALCFVLQLALAPNLAFGSGRFNFAVIFAFCISLLVGGRRGVVYSFFAGLVFDLSTTGPVGLVALLLTLTSYVLGLEERNRFSDGAAACLSSFAISSLVVIFVYHLAMLAMGQAGSLFDVVVLRTLPSYALTFVAYLPFNHHFTKDAAGGVSARPRRGSHYSVKGL</sequence>
<dbReference type="Pfam" id="PF04093">
    <property type="entry name" value="MreD"/>
    <property type="match status" value="1"/>
</dbReference>